<sequence>MSRIMKEPFDETGSPLKWILAVTRKCYSQPLIILSPYYTHTLLKVESLASRGLFRSLSSKKELSHRYLHLSRKDREGMAWNKNTSGLTLSFLVEFPGVDASRGSGRLFLQLRDK</sequence>
<organism evidence="1 2">
    <name type="scientific">Trichonephila inaurata madagascariensis</name>
    <dbReference type="NCBI Taxonomy" id="2747483"/>
    <lineage>
        <taxon>Eukaryota</taxon>
        <taxon>Metazoa</taxon>
        <taxon>Ecdysozoa</taxon>
        <taxon>Arthropoda</taxon>
        <taxon>Chelicerata</taxon>
        <taxon>Arachnida</taxon>
        <taxon>Araneae</taxon>
        <taxon>Araneomorphae</taxon>
        <taxon>Entelegynae</taxon>
        <taxon>Araneoidea</taxon>
        <taxon>Nephilidae</taxon>
        <taxon>Trichonephila</taxon>
        <taxon>Trichonephila inaurata</taxon>
    </lineage>
</organism>
<reference evidence="1" key="1">
    <citation type="submission" date="2020-08" db="EMBL/GenBank/DDBJ databases">
        <title>Multicomponent nature underlies the extraordinary mechanical properties of spider dragline silk.</title>
        <authorList>
            <person name="Kono N."/>
            <person name="Nakamura H."/>
            <person name="Mori M."/>
            <person name="Yoshida Y."/>
            <person name="Ohtoshi R."/>
            <person name="Malay A.D."/>
            <person name="Moran D.A.P."/>
            <person name="Tomita M."/>
            <person name="Numata K."/>
            <person name="Arakawa K."/>
        </authorList>
    </citation>
    <scope>NUCLEOTIDE SEQUENCE</scope>
</reference>
<name>A0A8X6J9B8_9ARAC</name>
<dbReference type="AlphaFoldDB" id="A0A8X6J9B8"/>
<dbReference type="Proteomes" id="UP000886998">
    <property type="component" value="Unassembled WGS sequence"/>
</dbReference>
<evidence type="ECO:0000313" key="1">
    <source>
        <dbReference type="EMBL" id="GFS48546.1"/>
    </source>
</evidence>
<proteinExistence type="predicted"/>
<dbReference type="EMBL" id="BMAV01026236">
    <property type="protein sequence ID" value="GFS48546.1"/>
    <property type="molecule type" value="Genomic_DNA"/>
</dbReference>
<accession>A0A8X6J9B8</accession>
<evidence type="ECO:0000313" key="2">
    <source>
        <dbReference type="Proteomes" id="UP000886998"/>
    </source>
</evidence>
<comment type="caution">
    <text evidence="1">The sequence shown here is derived from an EMBL/GenBank/DDBJ whole genome shotgun (WGS) entry which is preliminary data.</text>
</comment>
<dbReference type="OrthoDB" id="6443549at2759"/>
<protein>
    <submittedName>
        <fullName evidence="1">Uncharacterized protein</fullName>
    </submittedName>
</protein>
<gene>
    <name evidence="1" type="ORF">TNIN_271551</name>
</gene>
<keyword evidence="2" id="KW-1185">Reference proteome</keyword>